<name>A0AAV1F5L5_XYRNO</name>
<keyword evidence="3" id="KW-1185">Reference proteome</keyword>
<dbReference type="Proteomes" id="UP001178508">
    <property type="component" value="Chromosome 5"/>
</dbReference>
<proteinExistence type="predicted"/>
<organism evidence="2 3">
    <name type="scientific">Xyrichtys novacula</name>
    <name type="common">Pearly razorfish</name>
    <name type="synonym">Hemipteronotus novacula</name>
    <dbReference type="NCBI Taxonomy" id="13765"/>
    <lineage>
        <taxon>Eukaryota</taxon>
        <taxon>Metazoa</taxon>
        <taxon>Chordata</taxon>
        <taxon>Craniata</taxon>
        <taxon>Vertebrata</taxon>
        <taxon>Euteleostomi</taxon>
        <taxon>Actinopterygii</taxon>
        <taxon>Neopterygii</taxon>
        <taxon>Teleostei</taxon>
        <taxon>Neoteleostei</taxon>
        <taxon>Acanthomorphata</taxon>
        <taxon>Eupercaria</taxon>
        <taxon>Labriformes</taxon>
        <taxon>Labridae</taxon>
        <taxon>Xyrichtys</taxon>
    </lineage>
</organism>
<sequence>MPSRDNERKKGSQRRRGGREQRRVPPGIRLEIMDLFDIRAPSRQPIQRGTRPNYTFLSKDEVTPADIPSANETSHPLSGLPLTGASSHRNHIHPSPAREPSDPTLDTRRQMDTPPTHTHKHTDSQVNLST</sequence>
<reference evidence="2" key="1">
    <citation type="submission" date="2023-08" db="EMBL/GenBank/DDBJ databases">
        <authorList>
            <person name="Alioto T."/>
            <person name="Alioto T."/>
            <person name="Gomez Garrido J."/>
        </authorList>
    </citation>
    <scope>NUCLEOTIDE SEQUENCE</scope>
</reference>
<feature type="region of interest" description="Disordered" evidence="1">
    <location>
        <begin position="1"/>
        <end position="130"/>
    </location>
</feature>
<gene>
    <name evidence="2" type="ORF">XNOV1_A041001</name>
</gene>
<feature type="compositionally biased region" description="Basic and acidic residues" evidence="1">
    <location>
        <begin position="99"/>
        <end position="111"/>
    </location>
</feature>
<evidence type="ECO:0000313" key="3">
    <source>
        <dbReference type="Proteomes" id="UP001178508"/>
    </source>
</evidence>
<dbReference type="AlphaFoldDB" id="A0AAV1F5L5"/>
<evidence type="ECO:0000256" key="1">
    <source>
        <dbReference type="SAM" id="MobiDB-lite"/>
    </source>
</evidence>
<evidence type="ECO:0000313" key="2">
    <source>
        <dbReference type="EMBL" id="CAJ1056205.1"/>
    </source>
</evidence>
<accession>A0AAV1F5L5</accession>
<dbReference type="EMBL" id="OY660868">
    <property type="protein sequence ID" value="CAJ1056205.1"/>
    <property type="molecule type" value="Genomic_DNA"/>
</dbReference>
<protein>
    <submittedName>
        <fullName evidence="2">Uncharacterized protein</fullName>
    </submittedName>
</protein>
<feature type="compositionally biased region" description="Basic and acidic residues" evidence="1">
    <location>
        <begin position="1"/>
        <end position="10"/>
    </location>
</feature>
<feature type="compositionally biased region" description="Polar residues" evidence="1">
    <location>
        <begin position="44"/>
        <end position="56"/>
    </location>
</feature>